<proteinExistence type="inferred from homology"/>
<dbReference type="InterPro" id="IPR012394">
    <property type="entry name" value="Aldehyde_DH_NAD(P)"/>
</dbReference>
<reference evidence="5 6" key="1">
    <citation type="submission" date="2013-07" db="EMBL/GenBank/DDBJ databases">
        <title>Completed genome of Sphingomonas sanxanigenens NX02.</title>
        <authorList>
            <person name="Ma T."/>
            <person name="Huang H."/>
            <person name="Wu M."/>
            <person name="Li X."/>
            <person name="Li G."/>
        </authorList>
    </citation>
    <scope>NUCLEOTIDE SEQUENCE [LARGE SCALE GENOMIC DNA]</scope>
    <source>
        <strain evidence="5 6">NX02</strain>
    </source>
</reference>
<evidence type="ECO:0000313" key="5">
    <source>
        <dbReference type="EMBL" id="AHE53640.1"/>
    </source>
</evidence>
<dbReference type="SUPFAM" id="SSF53720">
    <property type="entry name" value="ALDH-like"/>
    <property type="match status" value="1"/>
</dbReference>
<dbReference type="AlphaFoldDB" id="W0AD85"/>
<dbReference type="KEGG" id="ssan:NX02_09595"/>
<sequence length="145" mass="16120">MPPTLIFGATGEMTVMQEEIFGPLLPVIAYRDLDEAIGYVNDRPRPLALYYFDDDRRRQDHVLASTLSGGVTINDCIYHLAQHNLPFGGVGPSGMGQYHGLDGFVTFSKKRPVMVQRAFAGTALLRAPWAGRQKLLRAMLRIASR</sequence>
<dbReference type="PANTHER" id="PTHR43570:SF20">
    <property type="entry name" value="ALDEHYDE DEHYDROGENASE ALDX-RELATED"/>
    <property type="match status" value="1"/>
</dbReference>
<evidence type="ECO:0000313" key="6">
    <source>
        <dbReference type="Proteomes" id="UP000018851"/>
    </source>
</evidence>
<accession>W0AD85</accession>
<protein>
    <recommendedName>
        <fullName evidence="4">Aldehyde dehydrogenase domain-containing protein</fullName>
    </recommendedName>
</protein>
<evidence type="ECO:0000256" key="3">
    <source>
        <dbReference type="ARBA" id="ARBA00023027"/>
    </source>
</evidence>
<dbReference type="GO" id="GO:0004029">
    <property type="term" value="F:aldehyde dehydrogenase (NAD+) activity"/>
    <property type="evidence" value="ECO:0007669"/>
    <property type="project" value="TreeGrafter"/>
</dbReference>
<dbReference type="GO" id="GO:0006081">
    <property type="term" value="P:aldehyde metabolic process"/>
    <property type="evidence" value="ECO:0007669"/>
    <property type="project" value="InterPro"/>
</dbReference>
<dbReference type="EMBL" id="CP006644">
    <property type="protein sequence ID" value="AHE53640.1"/>
    <property type="molecule type" value="Genomic_DNA"/>
</dbReference>
<dbReference type="InterPro" id="IPR015590">
    <property type="entry name" value="Aldehyde_DH_dom"/>
</dbReference>
<dbReference type="STRING" id="1123269.NX02_09595"/>
<dbReference type="OrthoDB" id="9812625at2"/>
<dbReference type="InterPro" id="IPR016161">
    <property type="entry name" value="Ald_DH/histidinol_DH"/>
</dbReference>
<feature type="domain" description="Aldehyde dehydrogenase" evidence="4">
    <location>
        <begin position="1"/>
        <end position="109"/>
    </location>
</feature>
<evidence type="ECO:0000259" key="4">
    <source>
        <dbReference type="Pfam" id="PF00171"/>
    </source>
</evidence>
<dbReference type="Gene3D" id="3.40.309.10">
    <property type="entry name" value="Aldehyde Dehydrogenase, Chain A, domain 2"/>
    <property type="match status" value="1"/>
</dbReference>
<dbReference type="Proteomes" id="UP000018851">
    <property type="component" value="Chromosome"/>
</dbReference>
<dbReference type="InterPro" id="IPR016162">
    <property type="entry name" value="Ald_DH_N"/>
</dbReference>
<keyword evidence="6" id="KW-1185">Reference proteome</keyword>
<name>W0AD85_9SPHN</name>
<dbReference type="eggNOG" id="COG1012">
    <property type="taxonomic scope" value="Bacteria"/>
</dbReference>
<evidence type="ECO:0000256" key="2">
    <source>
        <dbReference type="ARBA" id="ARBA00023002"/>
    </source>
</evidence>
<evidence type="ECO:0000256" key="1">
    <source>
        <dbReference type="ARBA" id="ARBA00009986"/>
    </source>
</evidence>
<dbReference type="GO" id="GO:0005737">
    <property type="term" value="C:cytoplasm"/>
    <property type="evidence" value="ECO:0007669"/>
    <property type="project" value="TreeGrafter"/>
</dbReference>
<dbReference type="HOGENOM" id="CLU_005391_3_5_5"/>
<organism evidence="5 6">
    <name type="scientific">Sphingomonas sanxanigenens DSM 19645 = NX02</name>
    <dbReference type="NCBI Taxonomy" id="1123269"/>
    <lineage>
        <taxon>Bacteria</taxon>
        <taxon>Pseudomonadati</taxon>
        <taxon>Pseudomonadota</taxon>
        <taxon>Alphaproteobacteria</taxon>
        <taxon>Sphingomonadales</taxon>
        <taxon>Sphingomonadaceae</taxon>
        <taxon>Sphingomonas</taxon>
    </lineage>
</organism>
<comment type="similarity">
    <text evidence="1">Belongs to the aldehyde dehydrogenase family.</text>
</comment>
<keyword evidence="3" id="KW-0520">NAD</keyword>
<dbReference type="Gene3D" id="3.40.605.10">
    <property type="entry name" value="Aldehyde Dehydrogenase, Chain A, domain 1"/>
    <property type="match status" value="1"/>
</dbReference>
<dbReference type="PATRIC" id="fig|1123269.5.peg.1871"/>
<dbReference type="PANTHER" id="PTHR43570">
    <property type="entry name" value="ALDEHYDE DEHYDROGENASE"/>
    <property type="match status" value="1"/>
</dbReference>
<dbReference type="InterPro" id="IPR016163">
    <property type="entry name" value="Ald_DH_C"/>
</dbReference>
<keyword evidence="2" id="KW-0560">Oxidoreductase</keyword>
<dbReference type="Pfam" id="PF00171">
    <property type="entry name" value="Aldedh"/>
    <property type="match status" value="1"/>
</dbReference>
<gene>
    <name evidence="5" type="ORF">NX02_09595</name>
</gene>